<reference evidence="1" key="1">
    <citation type="journal article" date="2020" name="Nature">
        <title>Giant virus diversity and host interactions through global metagenomics.</title>
        <authorList>
            <person name="Schulz F."/>
            <person name="Roux S."/>
            <person name="Paez-Espino D."/>
            <person name="Jungbluth S."/>
            <person name="Walsh D.A."/>
            <person name="Denef V.J."/>
            <person name="McMahon K.D."/>
            <person name="Konstantinidis K.T."/>
            <person name="Eloe-Fadrosh E.A."/>
            <person name="Kyrpides N.C."/>
            <person name="Woyke T."/>
        </authorList>
    </citation>
    <scope>NUCLEOTIDE SEQUENCE</scope>
    <source>
        <strain evidence="1">GVMAG-M-3300020187-37</strain>
    </source>
</reference>
<organism evidence="1">
    <name type="scientific">viral metagenome</name>
    <dbReference type="NCBI Taxonomy" id="1070528"/>
    <lineage>
        <taxon>unclassified sequences</taxon>
        <taxon>metagenomes</taxon>
        <taxon>organismal metagenomes</taxon>
    </lineage>
</organism>
<dbReference type="AlphaFoldDB" id="A0A6C0C430"/>
<protein>
    <recommendedName>
        <fullName evidence="2">Ubiquitin-like domain-containing protein</fullName>
    </recommendedName>
</protein>
<evidence type="ECO:0000313" key="1">
    <source>
        <dbReference type="EMBL" id="QHS99455.1"/>
    </source>
</evidence>
<proteinExistence type="predicted"/>
<name>A0A6C0C430_9ZZZZ</name>
<evidence type="ECO:0008006" key="2">
    <source>
        <dbReference type="Google" id="ProtNLM"/>
    </source>
</evidence>
<accession>A0A6C0C430</accession>
<dbReference type="EMBL" id="MN739344">
    <property type="protein sequence ID" value="QHS99455.1"/>
    <property type="molecule type" value="Genomic_DNA"/>
</dbReference>
<sequence length="135" mass="15679">MITFIVVKDDNKNTIQFSNDGTMLDLKKEIIKIFDLKCKYIDIISEVDRPIRVMGKFNFDKGLQPRTLDNYEFNRFGIDERTIPITYEEVEDFKPFVKKANVNTGDKSTYVPPNGSSYVEEVEFDINSESDFPSL</sequence>